<reference evidence="2 3" key="1">
    <citation type="journal article" date="2023" name="Plants (Basel)">
        <title>Bridging the Gap: Combining Genomics and Transcriptomics Approaches to Understand Stylosanthes scabra, an Orphan Legume from the Brazilian Caatinga.</title>
        <authorList>
            <person name="Ferreira-Neto J.R.C."/>
            <person name="da Silva M.D."/>
            <person name="Binneck E."/>
            <person name="de Melo N.F."/>
            <person name="da Silva R.H."/>
            <person name="de Melo A.L.T.M."/>
            <person name="Pandolfi V."/>
            <person name="Bustamante F.O."/>
            <person name="Brasileiro-Vidal A.C."/>
            <person name="Benko-Iseppon A.M."/>
        </authorList>
    </citation>
    <scope>NUCLEOTIDE SEQUENCE [LARGE SCALE GENOMIC DNA]</scope>
    <source>
        <tissue evidence="2">Leaves</tissue>
    </source>
</reference>
<gene>
    <name evidence="2" type="ORF">PIB30_008316</name>
</gene>
<name>A0ABU6S4Q7_9FABA</name>
<sequence>MHSKPDSNGAFVNSKKKKNRSIVQYLGSEKTEATNRRRWQGKKQDGAGPLRRRQECSNQGIEINTAEQSAMEETERQEARLSSNPTGLISEVHGGEHQRKQCEKRADETLQAMGKSGGRKTVMCSCSNGGMAHTV</sequence>
<accession>A0ABU6S4Q7</accession>
<proteinExistence type="predicted"/>
<dbReference type="EMBL" id="JASCZI010060433">
    <property type="protein sequence ID" value="MED6131277.1"/>
    <property type="molecule type" value="Genomic_DNA"/>
</dbReference>
<dbReference type="Proteomes" id="UP001341840">
    <property type="component" value="Unassembled WGS sequence"/>
</dbReference>
<evidence type="ECO:0000256" key="1">
    <source>
        <dbReference type="SAM" id="MobiDB-lite"/>
    </source>
</evidence>
<evidence type="ECO:0000313" key="2">
    <source>
        <dbReference type="EMBL" id="MED6131277.1"/>
    </source>
</evidence>
<organism evidence="2 3">
    <name type="scientific">Stylosanthes scabra</name>
    <dbReference type="NCBI Taxonomy" id="79078"/>
    <lineage>
        <taxon>Eukaryota</taxon>
        <taxon>Viridiplantae</taxon>
        <taxon>Streptophyta</taxon>
        <taxon>Embryophyta</taxon>
        <taxon>Tracheophyta</taxon>
        <taxon>Spermatophyta</taxon>
        <taxon>Magnoliopsida</taxon>
        <taxon>eudicotyledons</taxon>
        <taxon>Gunneridae</taxon>
        <taxon>Pentapetalae</taxon>
        <taxon>rosids</taxon>
        <taxon>fabids</taxon>
        <taxon>Fabales</taxon>
        <taxon>Fabaceae</taxon>
        <taxon>Papilionoideae</taxon>
        <taxon>50 kb inversion clade</taxon>
        <taxon>dalbergioids sensu lato</taxon>
        <taxon>Dalbergieae</taxon>
        <taxon>Pterocarpus clade</taxon>
        <taxon>Stylosanthes</taxon>
    </lineage>
</organism>
<keyword evidence="3" id="KW-1185">Reference proteome</keyword>
<feature type="compositionally biased region" description="Basic and acidic residues" evidence="1">
    <location>
        <begin position="93"/>
        <end position="105"/>
    </location>
</feature>
<feature type="region of interest" description="Disordered" evidence="1">
    <location>
        <begin position="1"/>
        <end position="105"/>
    </location>
</feature>
<comment type="caution">
    <text evidence="2">The sequence shown here is derived from an EMBL/GenBank/DDBJ whole genome shotgun (WGS) entry which is preliminary data.</text>
</comment>
<feature type="compositionally biased region" description="Polar residues" evidence="1">
    <location>
        <begin position="56"/>
        <end position="68"/>
    </location>
</feature>
<evidence type="ECO:0000313" key="3">
    <source>
        <dbReference type="Proteomes" id="UP001341840"/>
    </source>
</evidence>
<protein>
    <submittedName>
        <fullName evidence="2">Uncharacterized protein</fullName>
    </submittedName>
</protein>